<keyword evidence="2" id="KW-1185">Reference proteome</keyword>
<sequence>MLKHLKTFWQAVRRLSGDDAYERYLEHYAHCHTHEDPHECEGPLSRAEFFKQWQDQKWNGIKRCC</sequence>
<dbReference type="EMBL" id="CM001475">
    <property type="protein sequence ID" value="EIC28644.1"/>
    <property type="molecule type" value="Genomic_DNA"/>
</dbReference>
<protein>
    <submittedName>
        <fullName evidence="1">Uncharacterized small protein</fullName>
    </submittedName>
</protein>
<dbReference type="AlphaFoldDB" id="H8GQY5"/>
<dbReference type="RefSeq" id="WP_005369875.1">
    <property type="nucleotide sequence ID" value="NZ_CM001475.1"/>
</dbReference>
<accession>H8GQY5</accession>
<dbReference type="InterPro" id="IPR007423">
    <property type="entry name" value="Sel_put"/>
</dbReference>
<dbReference type="HOGENOM" id="CLU_171734_3_0_6"/>
<gene>
    <name evidence="1" type="ORF">Metal_0814</name>
</gene>
<dbReference type="eggNOG" id="COG2879">
    <property type="taxonomic scope" value="Bacteria"/>
</dbReference>
<dbReference type="Pfam" id="PF04328">
    <property type="entry name" value="Sel_put"/>
    <property type="match status" value="1"/>
</dbReference>
<evidence type="ECO:0000313" key="1">
    <source>
        <dbReference type="EMBL" id="EIC28644.1"/>
    </source>
</evidence>
<dbReference type="STRING" id="686340.Metal_0814"/>
<name>H8GQY5_METAL</name>
<evidence type="ECO:0000313" key="2">
    <source>
        <dbReference type="Proteomes" id="UP000005090"/>
    </source>
</evidence>
<proteinExistence type="predicted"/>
<organism evidence="1 2">
    <name type="scientific">Methylomicrobium album BG8</name>
    <dbReference type="NCBI Taxonomy" id="686340"/>
    <lineage>
        <taxon>Bacteria</taxon>
        <taxon>Pseudomonadati</taxon>
        <taxon>Pseudomonadota</taxon>
        <taxon>Gammaproteobacteria</taxon>
        <taxon>Methylococcales</taxon>
        <taxon>Methylococcaceae</taxon>
        <taxon>Methylomicrobium</taxon>
    </lineage>
</organism>
<reference evidence="1 2" key="1">
    <citation type="journal article" date="2013" name="Genome Announc.">
        <title>Genome Sequence of the Obligate Gammaproteobacterial Methanotroph Methylomicrobium album Strain BG8.</title>
        <authorList>
            <person name="Kits K.D."/>
            <person name="Kalyuzhnaya M.G."/>
            <person name="Klotz M.G."/>
            <person name="Jetten M.S."/>
            <person name="Op den Camp H.J."/>
            <person name="Vuilleumier S."/>
            <person name="Bringel F."/>
            <person name="Dispirito A.A."/>
            <person name="Murrell J.C."/>
            <person name="Bruce D."/>
            <person name="Cheng J.F."/>
            <person name="Copeland A."/>
            <person name="Goodwin L."/>
            <person name="Hauser L."/>
            <person name="Lajus A."/>
            <person name="Land M.L."/>
            <person name="Lapidus A."/>
            <person name="Lucas S."/>
            <person name="Medigue C."/>
            <person name="Pitluck S."/>
            <person name="Woyke T."/>
            <person name="Zeytun A."/>
            <person name="Stein L.Y."/>
        </authorList>
    </citation>
    <scope>NUCLEOTIDE SEQUENCE [LARGE SCALE GENOMIC DNA]</scope>
    <source>
        <strain evidence="1 2">BG8</strain>
    </source>
</reference>
<dbReference type="Proteomes" id="UP000005090">
    <property type="component" value="Chromosome"/>
</dbReference>